<gene>
    <name evidence="2" type="ORF">R70211_04213</name>
</gene>
<comment type="caution">
    <text evidence="2">The sequence shown here is derived from an EMBL/GenBank/DDBJ whole genome shotgun (WGS) entry which is preliminary data.</text>
</comment>
<evidence type="ECO:0000259" key="1">
    <source>
        <dbReference type="Pfam" id="PF13340"/>
    </source>
</evidence>
<reference evidence="2" key="1">
    <citation type="submission" date="2021-02" db="EMBL/GenBank/DDBJ databases">
        <authorList>
            <person name="Vanwijnsberghe S."/>
        </authorList>
    </citation>
    <scope>NUCLEOTIDE SEQUENCE</scope>
    <source>
        <strain evidence="2">R-70211</strain>
    </source>
</reference>
<dbReference type="PANTHER" id="PTHR46637:SF1">
    <property type="entry name" value="BLL5188 PROTEIN"/>
    <property type="match status" value="1"/>
</dbReference>
<keyword evidence="3" id="KW-1185">Reference proteome</keyword>
<proteinExistence type="predicted"/>
<name>A0A9N8MX71_9BURK</name>
<dbReference type="AlphaFoldDB" id="A0A9N8MX71"/>
<dbReference type="InterPro" id="IPR052909">
    <property type="entry name" value="Transposase_6_like"/>
</dbReference>
<dbReference type="PANTHER" id="PTHR46637">
    <property type="entry name" value="TIS1421-TRANSPOSASE PROTEIN A"/>
    <property type="match status" value="1"/>
</dbReference>
<feature type="domain" description="Insertion element IS402-like" evidence="1">
    <location>
        <begin position="6"/>
        <end position="79"/>
    </location>
</feature>
<dbReference type="Proteomes" id="UP000675121">
    <property type="component" value="Unassembled WGS sequence"/>
</dbReference>
<dbReference type="RefSeq" id="WP_201074752.1">
    <property type="nucleotide sequence ID" value="NZ_CAJNAS010000011.1"/>
</dbReference>
<evidence type="ECO:0000313" key="3">
    <source>
        <dbReference type="Proteomes" id="UP000675121"/>
    </source>
</evidence>
<organism evidence="2 3">
    <name type="scientific">Paraburkholderia domus</name>
    <dbReference type="NCBI Taxonomy" id="2793075"/>
    <lineage>
        <taxon>Bacteria</taxon>
        <taxon>Pseudomonadati</taxon>
        <taxon>Pseudomonadota</taxon>
        <taxon>Betaproteobacteria</taxon>
        <taxon>Burkholderiales</taxon>
        <taxon>Burkholderiaceae</taxon>
        <taxon>Paraburkholderia</taxon>
    </lineage>
</organism>
<dbReference type="EMBL" id="CAJNAS010000011">
    <property type="protein sequence ID" value="CAE6916038.1"/>
    <property type="molecule type" value="Genomic_DNA"/>
</dbReference>
<sequence length="98" mass="11393">MPHFPLSDEDWSKIEHLFPPISSKGVGRPRRDPRPIIEAIFWVMETGAKWHHLPSHYPPAQTCYIKWREWKKAGLMSKVADALDTVPIREATRCSPDF</sequence>
<protein>
    <recommendedName>
        <fullName evidence="1">Insertion element IS402-like domain-containing protein</fullName>
    </recommendedName>
</protein>
<dbReference type="Pfam" id="PF13340">
    <property type="entry name" value="DUF4096"/>
    <property type="match status" value="1"/>
</dbReference>
<dbReference type="InterPro" id="IPR025161">
    <property type="entry name" value="IS402-like_dom"/>
</dbReference>
<accession>A0A9N8MX71</accession>
<evidence type="ECO:0000313" key="2">
    <source>
        <dbReference type="EMBL" id="CAE6916038.1"/>
    </source>
</evidence>